<evidence type="ECO:0000256" key="5">
    <source>
        <dbReference type="RuleBase" id="RU004508"/>
    </source>
</evidence>
<dbReference type="InterPro" id="IPR015422">
    <property type="entry name" value="PyrdxlP-dep_Trfase_small"/>
</dbReference>
<dbReference type="SUPFAM" id="SSF53383">
    <property type="entry name" value="PLP-dependent transferases"/>
    <property type="match status" value="1"/>
</dbReference>
<organism evidence="6 7">
    <name type="scientific">candidate division WS5 bacterium</name>
    <dbReference type="NCBI Taxonomy" id="2093353"/>
    <lineage>
        <taxon>Bacteria</taxon>
        <taxon>candidate division WS5</taxon>
    </lineage>
</organism>
<dbReference type="EMBL" id="QZJW01000043">
    <property type="protein sequence ID" value="RJO60630.1"/>
    <property type="molecule type" value="Genomic_DNA"/>
</dbReference>
<dbReference type="InterPro" id="IPR015421">
    <property type="entry name" value="PyrdxlP-dep_Trfase_major"/>
</dbReference>
<comment type="caution">
    <text evidence="6">The sequence shown here is derived from an EMBL/GenBank/DDBJ whole genome shotgun (WGS) entry which is preliminary data.</text>
</comment>
<feature type="modified residue" description="N6-(pyridoxal phosphate)lysine" evidence="4">
    <location>
        <position position="186"/>
    </location>
</feature>
<gene>
    <name evidence="6" type="ORF">C4544_04790</name>
</gene>
<protein>
    <submittedName>
        <fullName evidence="6">DegT/DnrJ/EryC1/StrS family aminotransferase</fullName>
    </submittedName>
</protein>
<comment type="similarity">
    <text evidence="2 5">Belongs to the DegT/DnrJ/EryC1 family.</text>
</comment>
<dbReference type="GO" id="GO:0000271">
    <property type="term" value="P:polysaccharide biosynthetic process"/>
    <property type="evidence" value="ECO:0007669"/>
    <property type="project" value="TreeGrafter"/>
</dbReference>
<sequence length="369" mass="41473">MAIKVWDYLREYENEKEEIHAAIERVLKSGSLILGENVRNFEREFANYCDVSFGVGVNSGTDAIFLGLKALGVGAGDEVITVANTAVPTVSAIVSAGATPVFVDINPDTYLMDTSLLENLITKRTRCILPVHLYGQCVDMDDVRKAANKHGLKILEDCAQSHGASFKGKKAGSMSDIAAFSFYPTKVLGGFGDGGMVITNNEELYKKLKRLRFYGMEKTYYAEDHGYNSRLDELHAAILLSKLTHIDEYIERRRFLAEQYNKLLFNSGLTLPKTMQGNQHVYYLYVCRNPGRDNIIAELKRRDILVNISYPWPIHTMTGYKFLGYKTGDLPHTEKAAREIFSLPMYPSLTNEEQMIVADALHDILSKIN</sequence>
<keyword evidence="1 4" id="KW-0663">Pyridoxal phosphate</keyword>
<dbReference type="Pfam" id="PF01041">
    <property type="entry name" value="DegT_DnrJ_EryC1"/>
    <property type="match status" value="1"/>
</dbReference>
<dbReference type="GO" id="GO:0030170">
    <property type="term" value="F:pyridoxal phosphate binding"/>
    <property type="evidence" value="ECO:0007669"/>
    <property type="project" value="UniProtKB-ARBA"/>
</dbReference>
<dbReference type="GO" id="GO:0008483">
    <property type="term" value="F:transaminase activity"/>
    <property type="evidence" value="ECO:0007669"/>
    <property type="project" value="UniProtKB-KW"/>
</dbReference>
<keyword evidence="6" id="KW-0808">Transferase</keyword>
<evidence type="ECO:0000256" key="3">
    <source>
        <dbReference type="PIRSR" id="PIRSR000390-1"/>
    </source>
</evidence>
<evidence type="ECO:0000256" key="1">
    <source>
        <dbReference type="ARBA" id="ARBA00022898"/>
    </source>
</evidence>
<dbReference type="PANTHER" id="PTHR30244">
    <property type="entry name" value="TRANSAMINASE"/>
    <property type="match status" value="1"/>
</dbReference>
<evidence type="ECO:0000256" key="2">
    <source>
        <dbReference type="ARBA" id="ARBA00037999"/>
    </source>
</evidence>
<name>A0A419DC68_9BACT</name>
<reference evidence="6 7" key="1">
    <citation type="journal article" date="2017" name="ISME J.">
        <title>Energy and carbon metabolisms in a deep terrestrial subsurface fluid microbial community.</title>
        <authorList>
            <person name="Momper L."/>
            <person name="Jungbluth S.P."/>
            <person name="Lee M.D."/>
            <person name="Amend J.P."/>
        </authorList>
    </citation>
    <scope>NUCLEOTIDE SEQUENCE [LARGE SCALE GENOMIC DNA]</scope>
    <source>
        <strain evidence="6">SURF_29</strain>
    </source>
</reference>
<dbReference type="FunFam" id="3.40.640.10:FF:000089">
    <property type="entry name" value="Aminotransferase, DegT/DnrJ/EryC1/StrS family"/>
    <property type="match status" value="1"/>
</dbReference>
<dbReference type="InterPro" id="IPR000653">
    <property type="entry name" value="DegT/StrS_aminotransferase"/>
</dbReference>
<accession>A0A419DC68</accession>
<dbReference type="Gene3D" id="3.90.1150.10">
    <property type="entry name" value="Aspartate Aminotransferase, domain 1"/>
    <property type="match status" value="1"/>
</dbReference>
<dbReference type="InterPro" id="IPR015424">
    <property type="entry name" value="PyrdxlP-dep_Trfase"/>
</dbReference>
<feature type="active site" description="Proton acceptor" evidence="3">
    <location>
        <position position="186"/>
    </location>
</feature>
<dbReference type="PANTHER" id="PTHR30244:SF36">
    <property type="entry name" value="3-OXO-GLUCOSE-6-PHOSPHATE:GLUTAMATE AMINOTRANSFERASE"/>
    <property type="match status" value="1"/>
</dbReference>
<evidence type="ECO:0000313" key="6">
    <source>
        <dbReference type="EMBL" id="RJO60630.1"/>
    </source>
</evidence>
<keyword evidence="6" id="KW-0032">Aminotransferase</keyword>
<dbReference type="Gene3D" id="3.40.640.10">
    <property type="entry name" value="Type I PLP-dependent aspartate aminotransferase-like (Major domain)"/>
    <property type="match status" value="1"/>
</dbReference>
<dbReference type="PIRSF" id="PIRSF000390">
    <property type="entry name" value="PLP_StrS"/>
    <property type="match status" value="1"/>
</dbReference>
<proteinExistence type="inferred from homology"/>
<evidence type="ECO:0000313" key="7">
    <source>
        <dbReference type="Proteomes" id="UP000285655"/>
    </source>
</evidence>
<evidence type="ECO:0000256" key="4">
    <source>
        <dbReference type="PIRSR" id="PIRSR000390-2"/>
    </source>
</evidence>
<dbReference type="Proteomes" id="UP000285655">
    <property type="component" value="Unassembled WGS sequence"/>
</dbReference>
<dbReference type="AlphaFoldDB" id="A0A419DC68"/>
<dbReference type="CDD" id="cd00616">
    <property type="entry name" value="AHBA_syn"/>
    <property type="match status" value="1"/>
</dbReference>